<gene>
    <name evidence="1" type="ORF">AA0113_g2923</name>
</gene>
<evidence type="ECO:0000313" key="2">
    <source>
        <dbReference type="Proteomes" id="UP000293823"/>
    </source>
</evidence>
<dbReference type="OrthoDB" id="3690943at2759"/>
<sequence>MTESEPSNSEIDTYATTWDPEREDLRWVPPRAAPPAFINLLTHIKAVEEANRCIMNTGFAISIDYPLYTKPSRANLVKRLCGAVLRCAHGRKYSSTGSDKRNKSSRMTSCEWKGRMNWVEAEGASGASGWQFNTEDGRYNHPAAGVLALPQFRKRDEPLLDRIKGAKSNRDSAMVIFRREQLLGTNITRLDVLNELAKQRREELGGRTRIQALADFLLTYSYNDSGNEDTKFWHRIT</sequence>
<dbReference type="AlphaFoldDB" id="A0A4Q4SK66"/>
<accession>A0A4Q4SK66</accession>
<dbReference type="EMBL" id="PEJP01000009">
    <property type="protein sequence ID" value="RYO70612.1"/>
    <property type="molecule type" value="Genomic_DNA"/>
</dbReference>
<comment type="caution">
    <text evidence="1">The sequence shown here is derived from an EMBL/GenBank/DDBJ whole genome shotgun (WGS) entry which is preliminary data.</text>
</comment>
<proteinExistence type="predicted"/>
<keyword evidence="2" id="KW-1185">Reference proteome</keyword>
<name>A0A4Q4SK66_9PLEO</name>
<protein>
    <submittedName>
        <fullName evidence="1">Uncharacterized protein</fullName>
    </submittedName>
</protein>
<organism evidence="1 2">
    <name type="scientific">Alternaria arborescens</name>
    <dbReference type="NCBI Taxonomy" id="156630"/>
    <lineage>
        <taxon>Eukaryota</taxon>
        <taxon>Fungi</taxon>
        <taxon>Dikarya</taxon>
        <taxon>Ascomycota</taxon>
        <taxon>Pezizomycotina</taxon>
        <taxon>Dothideomycetes</taxon>
        <taxon>Pleosporomycetidae</taxon>
        <taxon>Pleosporales</taxon>
        <taxon>Pleosporineae</taxon>
        <taxon>Pleosporaceae</taxon>
        <taxon>Alternaria</taxon>
        <taxon>Alternaria sect. Alternaria</taxon>
    </lineage>
</organism>
<dbReference type="Proteomes" id="UP000293823">
    <property type="component" value="Unassembled WGS sequence"/>
</dbReference>
<reference evidence="2" key="1">
    <citation type="journal article" date="2019" name="bioRxiv">
        <title>Genomics, evolutionary history and diagnostics of the Alternaria alternata species group including apple and Asian pear pathotypes.</title>
        <authorList>
            <person name="Armitage A.D."/>
            <person name="Cockerton H.M."/>
            <person name="Sreenivasaprasad S."/>
            <person name="Woodhall J.W."/>
            <person name="Lane C.R."/>
            <person name="Harrison R.J."/>
            <person name="Clarkson J.P."/>
        </authorList>
    </citation>
    <scope>NUCLEOTIDE SEQUENCE [LARGE SCALE GENOMIC DNA]</scope>
    <source>
        <strain evidence="2">RGR 97.0016</strain>
    </source>
</reference>
<evidence type="ECO:0000313" key="1">
    <source>
        <dbReference type="EMBL" id="RYO70612.1"/>
    </source>
</evidence>